<feature type="compositionally biased region" description="Basic and acidic residues" evidence="2">
    <location>
        <begin position="197"/>
        <end position="212"/>
    </location>
</feature>
<keyword evidence="1" id="KW-0175">Coiled coil</keyword>
<organism evidence="3 4">
    <name type="scientific">Cafeteria roenbergensis</name>
    <name type="common">Marine flagellate</name>
    <dbReference type="NCBI Taxonomy" id="33653"/>
    <lineage>
        <taxon>Eukaryota</taxon>
        <taxon>Sar</taxon>
        <taxon>Stramenopiles</taxon>
        <taxon>Bigyra</taxon>
        <taxon>Opalozoa</taxon>
        <taxon>Bicosoecida</taxon>
        <taxon>Cafeteriaceae</taxon>
        <taxon>Cafeteria</taxon>
    </lineage>
</organism>
<evidence type="ECO:0000313" key="3">
    <source>
        <dbReference type="EMBL" id="KAA0148028.1"/>
    </source>
</evidence>
<keyword evidence="4" id="KW-1185">Reference proteome</keyword>
<feature type="region of interest" description="Disordered" evidence="2">
    <location>
        <begin position="705"/>
        <end position="738"/>
    </location>
</feature>
<feature type="compositionally biased region" description="Acidic residues" evidence="2">
    <location>
        <begin position="722"/>
        <end position="738"/>
    </location>
</feature>
<protein>
    <submittedName>
        <fullName evidence="3">Uncharacterized protein</fullName>
    </submittedName>
</protein>
<evidence type="ECO:0000256" key="2">
    <source>
        <dbReference type="SAM" id="MobiDB-lite"/>
    </source>
</evidence>
<sequence length="738" mass="75418">MDEPSGRNRPPALRRTASALDRLVDHLRSQLEDLVSRSYVLASRARELQAEQEALREAQRRIVEELRDARVGPVEQQEIEEEVRFLDRRISAVRIKVAVVRDSAQKAAFLKAVERMEELRARARAAWEAVQASPGDEELAAELRASARAVRQHYAATQPEPDGPADVRYETVLSGCTADDRRDLRARWKELAASAAEAERRASGDSPAEREGSSTPGVHLHALYAPPVSLGEDSDSEDDGGQMADDADGESPPDPSDAGSSPLNAGPSPLHAGAMTSKLEQALAKLVLAAESGSDRLVVLSHDGLPIEAAALAATILRRIGSSPRCDEVVILDTAGHLSRAAPRSLLGGGKAHRHALGLPLAAPTPREVREALAPHTRSSDPGSVAAASAAPGGGQRFSAVAVDWVLAAGLASQGGAGAVLAAIDPAEPVLTEPGLVDAASLEATCGGGGGFALRVVSVDTTLPGGSRLSEALEGRAWLCLRLHSRLETLAVAGRSAAGALGSASLRASLAAAKSASALEAPSSAQAWARVTAVERTRSGKVRRFHESIVVSLGTLSGDGGWLAELAGRSVDVDQDSERTAAAGAAAAAAAEGQVGAMQAAWASGRRRPAKQAAAGAGAGGKAGEMTSGSVRAVPRTTAPAGQAAGDQDAQGSAGQVGIRERSTGRDAVVLPFKASATNAGRIGAFGGGATQGIGTLAPRAAPSGLIQVDLGDDGGSGGSSDDSDSSGDDDDDEGMLV</sequence>
<comment type="caution">
    <text evidence="3">The sequence shown here is derived from an EMBL/GenBank/DDBJ whole genome shotgun (WGS) entry which is preliminary data.</text>
</comment>
<feature type="region of interest" description="Disordered" evidence="2">
    <location>
        <begin position="370"/>
        <end position="390"/>
    </location>
</feature>
<proteinExistence type="predicted"/>
<name>A0A5A8C575_CAFRO</name>
<reference evidence="3 4" key="1">
    <citation type="submission" date="2019-07" db="EMBL/GenBank/DDBJ databases">
        <title>Genomes of Cafeteria roenbergensis.</title>
        <authorList>
            <person name="Fischer M.G."/>
            <person name="Hackl T."/>
            <person name="Roman M."/>
        </authorList>
    </citation>
    <scope>NUCLEOTIDE SEQUENCE [LARGE SCALE GENOMIC DNA]</scope>
    <source>
        <strain evidence="3 4">BVI</strain>
    </source>
</reference>
<feature type="compositionally biased region" description="Low complexity" evidence="2">
    <location>
        <begin position="639"/>
        <end position="656"/>
    </location>
</feature>
<dbReference type="EMBL" id="VLTN01000058">
    <property type="protein sequence ID" value="KAA0148028.1"/>
    <property type="molecule type" value="Genomic_DNA"/>
</dbReference>
<feature type="region of interest" description="Disordered" evidence="2">
    <location>
        <begin position="600"/>
        <end position="663"/>
    </location>
</feature>
<dbReference type="AlphaFoldDB" id="A0A5A8C575"/>
<dbReference type="Proteomes" id="UP000323011">
    <property type="component" value="Unassembled WGS sequence"/>
</dbReference>
<feature type="region of interest" description="Disordered" evidence="2">
    <location>
        <begin position="197"/>
        <end position="272"/>
    </location>
</feature>
<evidence type="ECO:0000313" key="4">
    <source>
        <dbReference type="Proteomes" id="UP000323011"/>
    </source>
</evidence>
<evidence type="ECO:0000256" key="1">
    <source>
        <dbReference type="SAM" id="Coils"/>
    </source>
</evidence>
<feature type="compositionally biased region" description="Low complexity" evidence="2">
    <location>
        <begin position="380"/>
        <end position="390"/>
    </location>
</feature>
<feature type="coiled-coil region" evidence="1">
    <location>
        <begin position="41"/>
        <end position="68"/>
    </location>
</feature>
<accession>A0A5A8C575</accession>
<gene>
    <name evidence="3" type="ORF">FNF29_06972</name>
</gene>
<feature type="compositionally biased region" description="Acidic residues" evidence="2">
    <location>
        <begin position="232"/>
        <end position="251"/>
    </location>
</feature>